<dbReference type="SUPFAM" id="SSF48371">
    <property type="entry name" value="ARM repeat"/>
    <property type="match status" value="2"/>
</dbReference>
<feature type="domain" description="U3 small nucleolar RNA-associated protein 20" evidence="3">
    <location>
        <begin position="1944"/>
        <end position="2162"/>
    </location>
</feature>
<evidence type="ECO:0008006" key="7">
    <source>
        <dbReference type="Google" id="ProtNLM"/>
    </source>
</evidence>
<evidence type="ECO:0000259" key="4">
    <source>
        <dbReference type="Pfam" id="PF23099"/>
    </source>
</evidence>
<dbReference type="EMBL" id="MU167236">
    <property type="protein sequence ID" value="KAG0148535.1"/>
    <property type="molecule type" value="Genomic_DNA"/>
</dbReference>
<dbReference type="InterPro" id="IPR016024">
    <property type="entry name" value="ARM-type_fold"/>
</dbReference>
<dbReference type="InterPro" id="IPR011430">
    <property type="entry name" value="UTP20_N"/>
</dbReference>
<feature type="region of interest" description="Disordered" evidence="1">
    <location>
        <begin position="2829"/>
        <end position="2875"/>
    </location>
</feature>
<dbReference type="InterPro" id="IPR052575">
    <property type="entry name" value="SSU_processome_comp_20"/>
</dbReference>
<evidence type="ECO:0000259" key="2">
    <source>
        <dbReference type="Pfam" id="PF07539"/>
    </source>
</evidence>
<dbReference type="InterPro" id="IPR046523">
    <property type="entry name" value="UTP20_dom"/>
</dbReference>
<feature type="region of interest" description="Disordered" evidence="1">
    <location>
        <begin position="1"/>
        <end position="31"/>
    </location>
</feature>
<dbReference type="GO" id="GO:0032040">
    <property type="term" value="C:small-subunit processome"/>
    <property type="evidence" value="ECO:0007669"/>
    <property type="project" value="TreeGrafter"/>
</dbReference>
<accession>A0A9P6NS43</accession>
<sequence length="2875" mass="321230">MARITATSMPARQQTFADTPSTQKPPKRKRSDQLLVESRFKFSSAASQSKKLKLNLTNVVSTHPSFALESEHKEGHDCHFSSALQDASLDNLSTPFAKLHRRIEPLSRSLPLLVHHKEQVIDACCTALTIQTSDEDEINEEPQKLLQAQSSLQDRKNQSVQAEKEQKRKLLKARERVDLAALTVLDLLAPLIVDLSTALLEPSSDPEIPNSFERILITLLYFINLPNPDPLALEKATQVIVHLFKTLAKDLISSDESRQLGNSRLQRIWQLARVALGAPSNDSDTPGFELEDIRKKAVDDVAADKPDMMGSDDDAISDSGAPEEMCPTKVEDLEANPNEEDEILPTTDELPDINTPISSNLKPVLVDQSRHKILKGVLNTTNPSTRRLLATSLAFLVRKKNCSTALIQMMLDDLSSVESNEITREGQLRSRKEKQELDRKGVGKKNLLGEEKGGARVFAEGITWAIAESCKTIDHRLHSRASEIFSALHSCIKQSASSEADGVQSEVSLSTGVLQGALIAVLHHSNAEHFDSVLSHMISKTKDCFNSLESGPTNTEHTDGSRTILSLQVSLQSLSVIAGVRQGSKVSESKKAETFKALYHLVDLMASGKTQLPAQLYPVVTSCCLNLMASVKSTGEFLAVPETRKLISSILRPDPVLIPLRYTYSICSALYRLDWPFLDDFLLPNLWPLVQAHLPPSDSSPEPTSLATASLMADLAGVGKKSSLPKSLLDAIVQKVDWAIKSIVGNLQGLTALPNSSDEPSNRLLNSSLREASDWLQVFVNISPDPKHRQHIQTKAPVEKWLRLFEGSIGQILESSAEDVGVMRAQYRTDYQSGNPLNQTMLVSQMIQLVRSIITLYEAPMCNGLIAGIPRLLELWGWHRNMLQEICGLCHDVKLANSKHLLPPFDSVYPHLQPALLSESSSVRFQTLTLLASLNEDTVREKIIDQCLIIEQTPLLVENARDRQMHIRKLGIMVKSNSSLHEDSKSVDVAQRYILSQLKVHFKPLWEESIKALTMINERFSTSFWKLVWSELELVLDDSLDIRWTPPAQFYGPSESSGVAGVICKFSDESQFLCTNLNLLERLRIEDLGSERIKRINEAQKLESRLDIRNYEVQLLDLLCHNSAVAQKYNKLVIDAFFKFCQPDEDDVEQGHVLGKAARTRLVNWLPLLSKFTNPKSLYRSQELRTAFYNLLADPDPSLRTLALDCVLSWKDGGIVRHQDNLRDLLDSSKFRDTLLKFSSASDGDQISDGDRAEVIPVAIRVLYGCMLMSGGRGSTAQSQAPRRSAILSALKSCSASELDLLVDLMLSPLKSLSMSKTSGTTACVKKQLGFLTMLGDVMKSMGRDLSSRWPELLDTVIGLITTAQSRIVSAAEPTTDIEGSLVGQYKKMRTQGIHRLTSFFKHASITFSFEAWIEQIFSVVIRPRLPAFASESAQAPSALLDLFHIWSTRREHLLLLVDHDPNVLTAVFKTLAVPNVKQEVINRVFDIIENILRHVDSATAYSSQRLLTSYFGVLLPNLAELLRRSSVAASYATPAGRRQINLLSGLVPFITETEHAESFCELILPLLSKRQRRVPEVVQTDLLTILSEFLGKAPKIASLPATLKTLSTFLETITGRKGRGALVKAFQAVSIHRSDLQANIIIRLVADLNCFSSKRLDEPDFEKRLDAFSEINESLHKQFGPLEWEILVYHALYQIRDEDELSLRSSSALLITRYLDILATRPQDINLRQVLTKVMMPGLKKALRSKAEIIRQDILTVISSAVEKNLPDVTELTEMKCLLVNGDKEANFFLNIYHIQSHRRTRALRRLADEAENGRLSSKVLLDIFCPLLVHTLAPKATTRIDAEVVNEAVRTIGRVVKALSWSAYNAILQFYIKLILSPETVNKTLVRVVVSILRNFHFDLSGTADQENSLTSAPAHVSEMVSSRLIPRLIRFMEQQKEGGPDESLRIMMSEGVAVVATFLPGTAKQLAIAGVVSSLSQILKSTHQETRQSARSAMANIAFLLPKECLVVVVKELRSALVRGPQVHVLAHVLFAILAKTSEWTDSELPEEVVGPMMTVLSEDLFGEPAKERQSKELKAKTKFVETRSSRSLESLQMLVSRLSSSAQLTELLRPFRGVLESTRSARALKQLDESFRRLTAGIIANGRRFDAPTVLKLVHTLIARNSDLLKDRADKNTRRVIKPTDYKLVLSDKNQVRADHYEENAHHFVSLGLDLFQALYRKGDFNLHEPSNLELIDPLVAVVGNTLYSHNSEVLGRGLRVMGILIKLPLGSVEKSASVIVRQMLSVVSHIGTSESELSQIALKTLGSVIRDCKVVELTEKQLTALLKMIAPDLEDPTRQLTLFALLRGIMAKKFLAPELYDLMDRIAHVLVTAQAAQVREVCRAIYLQFLLDYPQGKGRMTTSMEFLVKNLSYEHESGRESVLEILNAITSKIGAEVVGKHADLWFIGLVMAVANEDSPKCKEMALEVVKVLFRRVESAKATEFAERLFTWHQSKKSQGGLIRTALQLLAVYAEIRAAKDSTTLDRIHRLLLSTTKTIADQLLTVEKEDESESSLDWQIAYQTLQGLSKVYKIVPDRIAFGTKHDGWASVQDLLLFPHMWVRSSAARLVGTWFSSPCALAEPTEQLVKISRKSSLQLRSEKLDEPLALQIVKNIFFVLKTLRDRIPDGQNLQTIAASDHEFEPEGEADEMSDSDYELPKPKITCSGVELMRMVRRLSRQANLAHAKRPSIFASEDGRRWSLEPISVLRCFAALINHLSTDDLDVILQPLMIPIYRIMEDANTKDPQMVDLQSLAREVQEFLRDKVGTTKFSAVYQRLRTKAVEKRHQRKAAEALKAINHPEASAKRKASRGDAKHRNKKRKQEVFAQKKMAYGK</sequence>
<keyword evidence="6" id="KW-1185">Reference proteome</keyword>
<dbReference type="GO" id="GO:0030686">
    <property type="term" value="C:90S preribosome"/>
    <property type="evidence" value="ECO:0007669"/>
    <property type="project" value="TreeGrafter"/>
</dbReference>
<evidence type="ECO:0000313" key="6">
    <source>
        <dbReference type="Proteomes" id="UP000886653"/>
    </source>
</evidence>
<dbReference type="Pfam" id="PF23099">
    <property type="entry name" value="UTP20_C"/>
    <property type="match status" value="1"/>
</dbReference>
<feature type="compositionally biased region" description="Polar residues" evidence="1">
    <location>
        <begin position="1"/>
        <end position="24"/>
    </location>
</feature>
<dbReference type="Gene3D" id="1.25.10.10">
    <property type="entry name" value="Leucine-rich Repeat Variant"/>
    <property type="match status" value="2"/>
</dbReference>
<dbReference type="Pfam" id="PF20416">
    <property type="entry name" value="UTP20"/>
    <property type="match status" value="1"/>
</dbReference>
<evidence type="ECO:0000256" key="1">
    <source>
        <dbReference type="SAM" id="MobiDB-lite"/>
    </source>
</evidence>
<organism evidence="5 6">
    <name type="scientific">Cronartium quercuum f. sp. fusiforme G11</name>
    <dbReference type="NCBI Taxonomy" id="708437"/>
    <lineage>
        <taxon>Eukaryota</taxon>
        <taxon>Fungi</taxon>
        <taxon>Dikarya</taxon>
        <taxon>Basidiomycota</taxon>
        <taxon>Pucciniomycotina</taxon>
        <taxon>Pucciniomycetes</taxon>
        <taxon>Pucciniales</taxon>
        <taxon>Coleosporiaceae</taxon>
        <taxon>Cronartium</taxon>
    </lineage>
</organism>
<dbReference type="OrthoDB" id="360653at2759"/>
<dbReference type="Pfam" id="PF07539">
    <property type="entry name" value="UTP20_N"/>
    <property type="match status" value="1"/>
</dbReference>
<protein>
    <recommendedName>
        <fullName evidence="7">ARM repeat superfamily protein</fullName>
    </recommendedName>
</protein>
<dbReference type="PANTHER" id="PTHR17695">
    <property type="entry name" value="SMALL SUBUNIT PROCESSOME COMPONENT 20 HOMOLOG"/>
    <property type="match status" value="1"/>
</dbReference>
<proteinExistence type="predicted"/>
<gene>
    <name evidence="5" type="ORF">CROQUDRAFT_75385</name>
</gene>
<evidence type="ECO:0000313" key="5">
    <source>
        <dbReference type="EMBL" id="KAG0148535.1"/>
    </source>
</evidence>
<name>A0A9P6NS43_9BASI</name>
<dbReference type="Proteomes" id="UP000886653">
    <property type="component" value="Unassembled WGS sequence"/>
</dbReference>
<dbReference type="PANTHER" id="PTHR17695:SF11">
    <property type="entry name" value="SMALL SUBUNIT PROCESSOME COMPONENT 20 HOMOLOG"/>
    <property type="match status" value="1"/>
</dbReference>
<dbReference type="InterPro" id="IPR057525">
    <property type="entry name" value="UTP20_C"/>
</dbReference>
<comment type="caution">
    <text evidence="5">The sequence shown here is derived from an EMBL/GenBank/DDBJ whole genome shotgun (WGS) entry which is preliminary data.</text>
</comment>
<reference evidence="5" key="1">
    <citation type="submission" date="2013-11" db="EMBL/GenBank/DDBJ databases">
        <title>Genome sequence of the fusiform rust pathogen reveals effectors for host alternation and coevolution with pine.</title>
        <authorList>
            <consortium name="DOE Joint Genome Institute"/>
            <person name="Smith K."/>
            <person name="Pendleton A."/>
            <person name="Kubisiak T."/>
            <person name="Anderson C."/>
            <person name="Salamov A."/>
            <person name="Aerts A."/>
            <person name="Riley R."/>
            <person name="Clum A."/>
            <person name="Lindquist E."/>
            <person name="Ence D."/>
            <person name="Campbell M."/>
            <person name="Kronenberg Z."/>
            <person name="Feau N."/>
            <person name="Dhillon B."/>
            <person name="Hamelin R."/>
            <person name="Burleigh J."/>
            <person name="Smith J."/>
            <person name="Yandell M."/>
            <person name="Nelson C."/>
            <person name="Grigoriev I."/>
            <person name="Davis J."/>
        </authorList>
    </citation>
    <scope>NUCLEOTIDE SEQUENCE</scope>
    <source>
        <strain evidence="5">G11</strain>
    </source>
</reference>
<feature type="domain" description="U3 small nucleolar RNA-associated protein 20 C-terminal" evidence="4">
    <location>
        <begin position="2503"/>
        <end position="2863"/>
    </location>
</feature>
<evidence type="ECO:0000259" key="3">
    <source>
        <dbReference type="Pfam" id="PF20416"/>
    </source>
</evidence>
<feature type="domain" description="U3 small nucleolar RNA-associated protein 20 N-terminal" evidence="2">
    <location>
        <begin position="1156"/>
        <end position="1747"/>
    </location>
</feature>
<dbReference type="InterPro" id="IPR011989">
    <property type="entry name" value="ARM-like"/>
</dbReference>